<evidence type="ECO:0000256" key="1">
    <source>
        <dbReference type="SAM" id="MobiDB-lite"/>
    </source>
</evidence>
<sequence length="228" mass="25384">MKTSPLQHSNHHFAHTGRKFSLDVFHDPNQIQTQVPSSPPVSPTAPYLELAPTICVAKSAPSSRSSERPASTGSLDGGGHSLKPSTPPIIDFSDERVSLTPLPQHQILPFQSRPEEIKVLVQFNATSFDRIRARFPVENESLMEIWTNTTRREMSDFELIARTKRVLLKEESLWSLWCDIVGLDASFDIEDTARAEHADDDDDTQKSDHEPLSCSVVLESIPEDGTVA</sequence>
<comment type="caution">
    <text evidence="2">The sequence shown here is derived from an EMBL/GenBank/DDBJ whole genome shotgun (WGS) entry which is preliminary data.</text>
</comment>
<accession>A0A1U7LJR5</accession>
<reference evidence="2 3" key="1">
    <citation type="submission" date="2016-04" db="EMBL/GenBank/DDBJ databases">
        <title>Evolutionary innovation and constraint leading to complex multicellularity in the Ascomycota.</title>
        <authorList>
            <person name="Cisse O."/>
            <person name="Nguyen A."/>
            <person name="Hewitt D.A."/>
            <person name="Jedd G."/>
            <person name="Stajich J.E."/>
        </authorList>
    </citation>
    <scope>NUCLEOTIDE SEQUENCE [LARGE SCALE GENOMIC DNA]</scope>
    <source>
        <strain evidence="2 3">DAH-3</strain>
    </source>
</reference>
<protein>
    <submittedName>
        <fullName evidence="2">Uncharacterized protein</fullName>
    </submittedName>
</protein>
<dbReference type="AlphaFoldDB" id="A0A1U7LJR5"/>
<evidence type="ECO:0000313" key="3">
    <source>
        <dbReference type="Proteomes" id="UP000186594"/>
    </source>
</evidence>
<keyword evidence="3" id="KW-1185">Reference proteome</keyword>
<dbReference type="Proteomes" id="UP000186594">
    <property type="component" value="Unassembled WGS sequence"/>
</dbReference>
<organism evidence="2 3">
    <name type="scientific">Neolecta irregularis (strain DAH-3)</name>
    <dbReference type="NCBI Taxonomy" id="1198029"/>
    <lineage>
        <taxon>Eukaryota</taxon>
        <taxon>Fungi</taxon>
        <taxon>Dikarya</taxon>
        <taxon>Ascomycota</taxon>
        <taxon>Taphrinomycotina</taxon>
        <taxon>Neolectales</taxon>
        <taxon>Neolectaceae</taxon>
        <taxon>Neolecta</taxon>
    </lineage>
</organism>
<feature type="region of interest" description="Disordered" evidence="1">
    <location>
        <begin position="195"/>
        <end position="228"/>
    </location>
</feature>
<feature type="compositionally biased region" description="Low complexity" evidence="1">
    <location>
        <begin position="59"/>
        <end position="71"/>
    </location>
</feature>
<feature type="region of interest" description="Disordered" evidence="1">
    <location>
        <begin position="58"/>
        <end position="87"/>
    </location>
</feature>
<gene>
    <name evidence="2" type="ORF">NEOLI_004902</name>
</gene>
<name>A0A1U7LJR5_NEOID</name>
<evidence type="ECO:0000313" key="2">
    <source>
        <dbReference type="EMBL" id="OLL22833.1"/>
    </source>
</evidence>
<dbReference type="EMBL" id="LXFE01002709">
    <property type="protein sequence ID" value="OLL22833.1"/>
    <property type="molecule type" value="Genomic_DNA"/>
</dbReference>
<proteinExistence type="predicted"/>